<dbReference type="RefSeq" id="WP_006862023.1">
    <property type="nucleotide sequence ID" value="NZ_ACCL02000009.1"/>
</dbReference>
<sequence length="65" mass="7527">MVNVNDLSPEQKKELAFTQEDREALERARNMPITFDIDCPETTPERAIKFRRVNPPRKTKTANPA</sequence>
<gene>
    <name evidence="1" type="ORF">BRYFOR_07231</name>
</gene>
<protein>
    <submittedName>
        <fullName evidence="1">Uncharacterized protein</fullName>
    </submittedName>
</protein>
<keyword evidence="2" id="KW-1185">Reference proteome</keyword>
<name>C6LF30_9FIRM</name>
<dbReference type="AlphaFoldDB" id="C6LF30"/>
<comment type="caution">
    <text evidence="1">The sequence shown here is derived from an EMBL/GenBank/DDBJ whole genome shotgun (WGS) entry which is preliminary data.</text>
</comment>
<evidence type="ECO:0000313" key="1">
    <source>
        <dbReference type="EMBL" id="EET60769.1"/>
    </source>
</evidence>
<accession>C6LF30</accession>
<reference evidence="1" key="1">
    <citation type="submission" date="2009-07" db="EMBL/GenBank/DDBJ databases">
        <authorList>
            <person name="Weinstock G."/>
            <person name="Sodergren E."/>
            <person name="Clifton S."/>
            <person name="Fulton L."/>
            <person name="Fulton B."/>
            <person name="Courtney L."/>
            <person name="Fronick C."/>
            <person name="Harrison M."/>
            <person name="Strong C."/>
            <person name="Farmer C."/>
            <person name="Delahaunty K."/>
            <person name="Markovic C."/>
            <person name="Hall O."/>
            <person name="Minx P."/>
            <person name="Tomlinson C."/>
            <person name="Mitreva M."/>
            <person name="Nelson J."/>
            <person name="Hou S."/>
            <person name="Wollam A."/>
            <person name="Pepin K.H."/>
            <person name="Johnson M."/>
            <person name="Bhonagiri V."/>
            <person name="Nash W.E."/>
            <person name="Warren W."/>
            <person name="Chinwalla A."/>
            <person name="Mardis E.R."/>
            <person name="Wilson R.K."/>
        </authorList>
    </citation>
    <scope>NUCLEOTIDE SEQUENCE [LARGE SCALE GENOMIC DNA]</scope>
    <source>
        <strain evidence="1">DSM 14469</strain>
    </source>
</reference>
<dbReference type="OrthoDB" id="2057272at2"/>
<proteinExistence type="predicted"/>
<dbReference type="eggNOG" id="ENOG5033C1D">
    <property type="taxonomic scope" value="Bacteria"/>
</dbReference>
<organism evidence="1 2">
    <name type="scientific">Marvinbryantia formatexigens DSM 14469</name>
    <dbReference type="NCBI Taxonomy" id="478749"/>
    <lineage>
        <taxon>Bacteria</taxon>
        <taxon>Bacillati</taxon>
        <taxon>Bacillota</taxon>
        <taxon>Clostridia</taxon>
        <taxon>Lachnospirales</taxon>
        <taxon>Lachnospiraceae</taxon>
        <taxon>Marvinbryantia</taxon>
    </lineage>
</organism>
<evidence type="ECO:0000313" key="2">
    <source>
        <dbReference type="Proteomes" id="UP000005561"/>
    </source>
</evidence>
<dbReference type="Proteomes" id="UP000005561">
    <property type="component" value="Unassembled WGS sequence"/>
</dbReference>
<dbReference type="EMBL" id="ACCL02000009">
    <property type="protein sequence ID" value="EET60769.1"/>
    <property type="molecule type" value="Genomic_DNA"/>
</dbReference>